<dbReference type="InterPro" id="IPR000994">
    <property type="entry name" value="Pept_M24"/>
</dbReference>
<dbReference type="PANTHER" id="PTHR10804">
    <property type="entry name" value="PROTEASE FAMILY M24 METHIONYL AMINOPEPTIDASE, AMINOPEPTIDASE P"/>
    <property type="match status" value="1"/>
</dbReference>
<dbReference type="SUPFAM" id="SSF55920">
    <property type="entry name" value="Creatinase/aminopeptidase"/>
    <property type="match status" value="1"/>
</dbReference>
<organism evidence="3 4">
    <name type="scientific">Coemansia guatemalensis</name>
    <dbReference type="NCBI Taxonomy" id="2761395"/>
    <lineage>
        <taxon>Eukaryota</taxon>
        <taxon>Fungi</taxon>
        <taxon>Fungi incertae sedis</taxon>
        <taxon>Zoopagomycota</taxon>
        <taxon>Kickxellomycotina</taxon>
        <taxon>Kickxellomycetes</taxon>
        <taxon>Kickxellales</taxon>
        <taxon>Kickxellaceae</taxon>
        <taxon>Coemansia</taxon>
    </lineage>
</organism>
<dbReference type="FunFam" id="1.10.10.10:FF:000029">
    <property type="entry name" value="Proliferation-associated 2G4, a"/>
    <property type="match status" value="1"/>
</dbReference>
<protein>
    <recommendedName>
        <fullName evidence="2">Peptidase M24 domain-containing protein</fullName>
    </recommendedName>
</protein>
<dbReference type="Pfam" id="PF00557">
    <property type="entry name" value="Peptidase_M24"/>
    <property type="match status" value="1"/>
</dbReference>
<dbReference type="SUPFAM" id="SSF46785">
    <property type="entry name" value="Winged helix' DNA-binding domain"/>
    <property type="match status" value="1"/>
</dbReference>
<sequence>MSIEHNSSGSGDTAKYRTAAAIVGQALAQATALVVPGMSAAAICSYTDELLEALCGSVFRKETIERGVAFPTTVSVNRIIQNHSPAPEDDYILREGDVVKVDATAHIDGYISSAAHTAVATNFPSETVTDRRADAIAAAYYASEVAAHMIRPGQSARNLVKALGLVASGFGCTVAAETYTSQIDRFVMSGKTAFANRFDPDILVPDVTFEAGEVYTIDCTMSTGSGVARESAHAPTIYQRDVHHQYSLKLRTSRALFSEVCRRYSVFPFLMRNAIGTNNALKAGVSECVRSQLLVPFTVTADKEPGDTFVAQFKATVMCHHTGPVRLTRALPMPNVHSSTVIPQESEIGQILALDCEQAALPELPRLKNQIPIPIPSHHSGANAAATSMDIS</sequence>
<evidence type="ECO:0000259" key="2">
    <source>
        <dbReference type="Pfam" id="PF00557"/>
    </source>
</evidence>
<dbReference type="InterPro" id="IPR047113">
    <property type="entry name" value="PA2G4/ARX1"/>
</dbReference>
<dbReference type="OrthoDB" id="5876363at2759"/>
<gene>
    <name evidence="3" type="ORF">H4R20_001042</name>
</gene>
<dbReference type="AlphaFoldDB" id="A0A9W8I548"/>
<dbReference type="EMBL" id="JANBUO010000071">
    <property type="protein sequence ID" value="KAJ2808022.1"/>
    <property type="molecule type" value="Genomic_DNA"/>
</dbReference>
<comment type="caution">
    <text evidence="3">The sequence shown here is derived from an EMBL/GenBank/DDBJ whole genome shotgun (WGS) entry which is preliminary data.</text>
</comment>
<dbReference type="Proteomes" id="UP001140094">
    <property type="component" value="Unassembled WGS sequence"/>
</dbReference>
<evidence type="ECO:0000313" key="3">
    <source>
        <dbReference type="EMBL" id="KAJ2808022.1"/>
    </source>
</evidence>
<accession>A0A9W8I548</accession>
<proteinExistence type="inferred from homology"/>
<dbReference type="PANTHER" id="PTHR10804:SF11">
    <property type="entry name" value="PROLIFERATION-ASSOCIATED PROTEIN 2G4"/>
    <property type="match status" value="1"/>
</dbReference>
<dbReference type="InterPro" id="IPR036005">
    <property type="entry name" value="Creatinase/aminopeptidase-like"/>
</dbReference>
<comment type="similarity">
    <text evidence="1">Belongs to the peptidase M24 family.</text>
</comment>
<evidence type="ECO:0000256" key="1">
    <source>
        <dbReference type="ARBA" id="ARBA00007319"/>
    </source>
</evidence>
<dbReference type="InterPro" id="IPR036390">
    <property type="entry name" value="WH_DNA-bd_sf"/>
</dbReference>
<dbReference type="Gene3D" id="3.90.230.10">
    <property type="entry name" value="Creatinase/methionine aminopeptidase superfamily"/>
    <property type="match status" value="1"/>
</dbReference>
<keyword evidence="4" id="KW-1185">Reference proteome</keyword>
<feature type="domain" description="Peptidase M24" evidence="2">
    <location>
        <begin position="15"/>
        <end position="168"/>
    </location>
</feature>
<name>A0A9W8I548_9FUNG</name>
<dbReference type="InterPro" id="IPR036388">
    <property type="entry name" value="WH-like_DNA-bd_sf"/>
</dbReference>
<dbReference type="Gene3D" id="1.10.10.10">
    <property type="entry name" value="Winged helix-like DNA-binding domain superfamily/Winged helix DNA-binding domain"/>
    <property type="match status" value="1"/>
</dbReference>
<reference evidence="3" key="1">
    <citation type="submission" date="2022-07" db="EMBL/GenBank/DDBJ databases">
        <title>Phylogenomic reconstructions and comparative analyses of Kickxellomycotina fungi.</title>
        <authorList>
            <person name="Reynolds N.K."/>
            <person name="Stajich J.E."/>
            <person name="Barry K."/>
            <person name="Grigoriev I.V."/>
            <person name="Crous P."/>
            <person name="Smith M.E."/>
        </authorList>
    </citation>
    <scope>NUCLEOTIDE SEQUENCE</scope>
    <source>
        <strain evidence="3">NRRL 1565</strain>
    </source>
</reference>
<evidence type="ECO:0000313" key="4">
    <source>
        <dbReference type="Proteomes" id="UP001140094"/>
    </source>
</evidence>